<dbReference type="InterPro" id="IPR024156">
    <property type="entry name" value="Small_GTPase_ARF"/>
</dbReference>
<dbReference type="PANTHER" id="PTHR11711">
    <property type="entry name" value="ADP RIBOSYLATION FACTOR-RELATED"/>
    <property type="match status" value="1"/>
</dbReference>
<comment type="caution">
    <text evidence="5">The sequence shown here is derived from an EMBL/GenBank/DDBJ whole genome shotgun (WGS) entry which is preliminary data.</text>
</comment>
<evidence type="ECO:0000313" key="5">
    <source>
        <dbReference type="EMBL" id="CAD8108322.1"/>
    </source>
</evidence>
<evidence type="ECO:0000313" key="6">
    <source>
        <dbReference type="Proteomes" id="UP000692954"/>
    </source>
</evidence>
<gene>
    <name evidence="5" type="ORF">PSON_ATCC_30995.1.T0910010</name>
</gene>
<organism evidence="5 6">
    <name type="scientific">Paramecium sonneborni</name>
    <dbReference type="NCBI Taxonomy" id="65129"/>
    <lineage>
        <taxon>Eukaryota</taxon>
        <taxon>Sar</taxon>
        <taxon>Alveolata</taxon>
        <taxon>Ciliophora</taxon>
        <taxon>Intramacronucleata</taxon>
        <taxon>Oligohymenophorea</taxon>
        <taxon>Peniculida</taxon>
        <taxon>Parameciidae</taxon>
        <taxon>Paramecium</taxon>
    </lineage>
</organism>
<dbReference type="OrthoDB" id="2011769at2759"/>
<reference evidence="5" key="1">
    <citation type="submission" date="2021-01" db="EMBL/GenBank/DDBJ databases">
        <authorList>
            <consortium name="Genoscope - CEA"/>
            <person name="William W."/>
        </authorList>
    </citation>
    <scope>NUCLEOTIDE SEQUENCE</scope>
</reference>
<accession>A0A8S1PZ36</accession>
<proteinExistence type="predicted"/>
<feature type="binding site" evidence="4">
    <location>
        <position position="27"/>
    </location>
    <ligand>
        <name>Mg(2+)</name>
        <dbReference type="ChEBI" id="CHEBI:18420"/>
    </ligand>
</feature>
<evidence type="ECO:0000256" key="4">
    <source>
        <dbReference type="PIRSR" id="PIRSR606689-2"/>
    </source>
</evidence>
<sequence length="108" mass="12392">MGNLFQKYQISQKLQIIMIGLDAAGKTTILNQLKLGKVENITHTIGFNLKKLKSKELDIVCWDIGGSDKMRLLWKHYYQITKGLILCCGYYGLRKNDRGQIMVIKTID</sequence>
<keyword evidence="1 3" id="KW-0547">Nucleotide-binding</keyword>
<dbReference type="Pfam" id="PF00025">
    <property type="entry name" value="Arf"/>
    <property type="match status" value="1"/>
</dbReference>
<feature type="binding site" evidence="4">
    <location>
        <position position="44"/>
    </location>
    <ligand>
        <name>Mg(2+)</name>
        <dbReference type="ChEBI" id="CHEBI:18420"/>
    </ligand>
</feature>
<dbReference type="EMBL" id="CAJJDN010000091">
    <property type="protein sequence ID" value="CAD8108322.1"/>
    <property type="molecule type" value="Genomic_DNA"/>
</dbReference>
<evidence type="ECO:0000256" key="3">
    <source>
        <dbReference type="PIRSR" id="PIRSR606689-1"/>
    </source>
</evidence>
<protein>
    <recommendedName>
        <fullName evidence="7">ADP-ribosylation factor</fullName>
    </recommendedName>
</protein>
<keyword evidence="6" id="KW-1185">Reference proteome</keyword>
<evidence type="ECO:0000256" key="1">
    <source>
        <dbReference type="ARBA" id="ARBA00022741"/>
    </source>
</evidence>
<keyword evidence="2 3" id="KW-0342">GTP-binding</keyword>
<dbReference type="GO" id="GO:0005525">
    <property type="term" value="F:GTP binding"/>
    <property type="evidence" value="ECO:0007669"/>
    <property type="project" value="UniProtKB-KW"/>
</dbReference>
<evidence type="ECO:0000256" key="2">
    <source>
        <dbReference type="ARBA" id="ARBA00023134"/>
    </source>
</evidence>
<keyword evidence="4" id="KW-0460">Magnesium</keyword>
<name>A0A8S1PZ36_9CILI</name>
<feature type="binding site" evidence="3">
    <location>
        <begin position="20"/>
        <end position="27"/>
    </location>
    <ligand>
        <name>GTP</name>
        <dbReference type="ChEBI" id="CHEBI:37565"/>
    </ligand>
</feature>
<dbReference type="GO" id="GO:0003924">
    <property type="term" value="F:GTPase activity"/>
    <property type="evidence" value="ECO:0007669"/>
    <property type="project" value="InterPro"/>
</dbReference>
<dbReference type="InterPro" id="IPR006689">
    <property type="entry name" value="Small_GTPase_ARF/SAR"/>
</dbReference>
<dbReference type="Proteomes" id="UP000692954">
    <property type="component" value="Unassembled WGS sequence"/>
</dbReference>
<feature type="binding site" evidence="3">
    <location>
        <position position="66"/>
    </location>
    <ligand>
        <name>GTP</name>
        <dbReference type="ChEBI" id="CHEBI:37565"/>
    </ligand>
</feature>
<dbReference type="GO" id="GO:0046872">
    <property type="term" value="F:metal ion binding"/>
    <property type="evidence" value="ECO:0007669"/>
    <property type="project" value="UniProtKB-KW"/>
</dbReference>
<keyword evidence="4" id="KW-0479">Metal-binding</keyword>
<evidence type="ECO:0008006" key="7">
    <source>
        <dbReference type="Google" id="ProtNLM"/>
    </source>
</evidence>
<dbReference type="AlphaFoldDB" id="A0A8S1PZ36"/>